<evidence type="ECO:0000256" key="1">
    <source>
        <dbReference type="SAM" id="SignalP"/>
    </source>
</evidence>
<dbReference type="Pfam" id="PF11162">
    <property type="entry name" value="DUF2946"/>
    <property type="match status" value="1"/>
</dbReference>
<dbReference type="NCBIfam" id="NF045614">
    <property type="entry name" value="efflu_CzcI_Cupr"/>
    <property type="match status" value="1"/>
</dbReference>
<comment type="caution">
    <text evidence="2">The sequence shown here is derived from an EMBL/GenBank/DDBJ whole genome shotgun (WGS) entry which is preliminary data.</text>
</comment>
<dbReference type="EMBL" id="JACBYR010000001">
    <property type="protein sequence ID" value="NYE82056.1"/>
    <property type="molecule type" value="Genomic_DNA"/>
</dbReference>
<keyword evidence="1" id="KW-0732">Signal</keyword>
<dbReference type="AlphaFoldDB" id="A0A7Y9ISB7"/>
<feature type="chain" id="PRO_5030950278" description="Cobalt-zinc-cadmium resistance protein CzcI" evidence="1">
    <location>
        <begin position="29"/>
        <end position="121"/>
    </location>
</feature>
<dbReference type="RefSeq" id="WP_179584563.1">
    <property type="nucleotide sequence ID" value="NZ_JACBYR010000001.1"/>
</dbReference>
<reference evidence="2 3" key="1">
    <citation type="submission" date="2020-07" db="EMBL/GenBank/DDBJ databases">
        <title>Genomic Encyclopedia of Type Strains, Phase IV (KMG-V): Genome sequencing to study the core and pangenomes of soil and plant-associated prokaryotes.</title>
        <authorList>
            <person name="Whitman W."/>
        </authorList>
    </citation>
    <scope>NUCLEOTIDE SEQUENCE [LARGE SCALE GENOMIC DNA]</scope>
    <source>
        <strain evidence="2 3">SAS40</strain>
    </source>
</reference>
<evidence type="ECO:0008006" key="4">
    <source>
        <dbReference type="Google" id="ProtNLM"/>
    </source>
</evidence>
<name>A0A7Y9ISB7_9BURK</name>
<gene>
    <name evidence="2" type="ORF">FHW18_001327</name>
</gene>
<dbReference type="Proteomes" id="UP000542125">
    <property type="component" value="Unassembled WGS sequence"/>
</dbReference>
<organism evidence="2 3">
    <name type="scientific">Pigmentiphaga litoralis</name>
    <dbReference type="NCBI Taxonomy" id="516702"/>
    <lineage>
        <taxon>Bacteria</taxon>
        <taxon>Pseudomonadati</taxon>
        <taxon>Pseudomonadota</taxon>
        <taxon>Betaproteobacteria</taxon>
        <taxon>Burkholderiales</taxon>
        <taxon>Alcaligenaceae</taxon>
        <taxon>Pigmentiphaga</taxon>
    </lineage>
</organism>
<evidence type="ECO:0000313" key="2">
    <source>
        <dbReference type="EMBL" id="NYE82056.1"/>
    </source>
</evidence>
<feature type="signal peptide" evidence="1">
    <location>
        <begin position="1"/>
        <end position="28"/>
    </location>
</feature>
<dbReference type="GO" id="GO:0046686">
    <property type="term" value="P:response to cadmium ion"/>
    <property type="evidence" value="ECO:0007669"/>
    <property type="project" value="InterPro"/>
</dbReference>
<keyword evidence="3" id="KW-1185">Reference proteome</keyword>
<dbReference type="InterPro" id="IPR055013">
    <property type="entry name" value="CzcI"/>
</dbReference>
<protein>
    <recommendedName>
        <fullName evidence="4">Cobalt-zinc-cadmium resistance protein CzcI</fullName>
    </recommendedName>
</protein>
<evidence type="ECO:0000313" key="3">
    <source>
        <dbReference type="Proteomes" id="UP000542125"/>
    </source>
</evidence>
<accession>A0A7Y9ISB7</accession>
<proteinExistence type="predicted"/>
<sequence>MAIMPPMRRFIFLLMIVLLPLQSVWASAAAYCQHEAGAAKVTHFGHHEHEHRASAEKRTDGSLIPDQDCMICHLIACPSVLPIAPVVAAPAARPHATPAATFAVMSARVAEPERPNWLRLA</sequence>
<dbReference type="InterPro" id="IPR021333">
    <property type="entry name" value="DUF2946"/>
</dbReference>